<evidence type="ECO:0000313" key="2">
    <source>
        <dbReference type="EMBL" id="GGD33317.1"/>
    </source>
</evidence>
<keyword evidence="3" id="KW-1185">Reference proteome</keyword>
<proteinExistence type="predicted"/>
<accession>A0A916Y7N1</accession>
<evidence type="ECO:0008006" key="4">
    <source>
        <dbReference type="Google" id="ProtNLM"/>
    </source>
</evidence>
<feature type="region of interest" description="Disordered" evidence="1">
    <location>
        <begin position="117"/>
        <end position="136"/>
    </location>
</feature>
<dbReference type="AlphaFoldDB" id="A0A916Y7N1"/>
<dbReference type="Pfam" id="PF04404">
    <property type="entry name" value="ERF"/>
    <property type="match status" value="1"/>
</dbReference>
<evidence type="ECO:0000313" key="3">
    <source>
        <dbReference type="Proteomes" id="UP000633205"/>
    </source>
</evidence>
<protein>
    <recommendedName>
        <fullName evidence="4">ERF family protein</fullName>
    </recommendedName>
</protein>
<dbReference type="RefSeq" id="WP_188711382.1">
    <property type="nucleotide sequence ID" value="NZ_BMHO01000001.1"/>
</dbReference>
<sequence length="186" mass="19527">MTEKHESIAAALAAFQADLPKVGKNSTNPHFKSKYASLEDITAAVLPALGKVGLAWAAIPMTTEAGFVLRCRLMHTSGELIEGDYPVAMGQPQQVGSALTYARRYALCAVTGVAPDEDDDGNAAQSAGAPKVKPAPEGWRAQIAGAGSVDMLTSIYQEAQRGGWLSDDVMQALNARKTAVIAEQPS</sequence>
<name>A0A916Y7N1_9MICO</name>
<gene>
    <name evidence="2" type="ORF">GCM10010915_12120</name>
</gene>
<organism evidence="2 3">
    <name type="scientific">Microbacterium faecale</name>
    <dbReference type="NCBI Taxonomy" id="1804630"/>
    <lineage>
        <taxon>Bacteria</taxon>
        <taxon>Bacillati</taxon>
        <taxon>Actinomycetota</taxon>
        <taxon>Actinomycetes</taxon>
        <taxon>Micrococcales</taxon>
        <taxon>Microbacteriaceae</taxon>
        <taxon>Microbacterium</taxon>
    </lineage>
</organism>
<dbReference type="InterPro" id="IPR007499">
    <property type="entry name" value="ERF_bacteria_virus"/>
</dbReference>
<comment type="caution">
    <text evidence="2">The sequence shown here is derived from an EMBL/GenBank/DDBJ whole genome shotgun (WGS) entry which is preliminary data.</text>
</comment>
<dbReference type="Proteomes" id="UP000633205">
    <property type="component" value="Unassembled WGS sequence"/>
</dbReference>
<reference evidence="2" key="1">
    <citation type="journal article" date="2014" name="Int. J. Syst. Evol. Microbiol.">
        <title>Complete genome sequence of Corynebacterium casei LMG S-19264T (=DSM 44701T), isolated from a smear-ripened cheese.</title>
        <authorList>
            <consortium name="US DOE Joint Genome Institute (JGI-PGF)"/>
            <person name="Walter F."/>
            <person name="Albersmeier A."/>
            <person name="Kalinowski J."/>
            <person name="Ruckert C."/>
        </authorList>
    </citation>
    <scope>NUCLEOTIDE SEQUENCE</scope>
    <source>
        <strain evidence="2">CGMCC 1.15152</strain>
    </source>
</reference>
<dbReference type="EMBL" id="BMHO01000001">
    <property type="protein sequence ID" value="GGD33317.1"/>
    <property type="molecule type" value="Genomic_DNA"/>
</dbReference>
<evidence type="ECO:0000256" key="1">
    <source>
        <dbReference type="SAM" id="MobiDB-lite"/>
    </source>
</evidence>
<reference evidence="2" key="2">
    <citation type="submission" date="2020-09" db="EMBL/GenBank/DDBJ databases">
        <authorList>
            <person name="Sun Q."/>
            <person name="Zhou Y."/>
        </authorList>
    </citation>
    <scope>NUCLEOTIDE SEQUENCE</scope>
    <source>
        <strain evidence="2">CGMCC 1.15152</strain>
    </source>
</reference>